<dbReference type="RefSeq" id="WP_091267995.1">
    <property type="nucleotide sequence ID" value="NZ_FNFK01000041.1"/>
</dbReference>
<name>A0A1G9D789_9LACT</name>
<dbReference type="Proteomes" id="UP000199433">
    <property type="component" value="Unassembled WGS sequence"/>
</dbReference>
<dbReference type="EMBL" id="FNFK01000041">
    <property type="protein sequence ID" value="SDK59575.1"/>
    <property type="molecule type" value="Genomic_DNA"/>
</dbReference>
<dbReference type="AlphaFoldDB" id="A0A1G9D789"/>
<keyword evidence="4 5" id="KW-0472">Membrane</keyword>
<dbReference type="InterPro" id="IPR003339">
    <property type="entry name" value="ABC/ECF_trnsptr_transmembrane"/>
</dbReference>
<evidence type="ECO:0000313" key="7">
    <source>
        <dbReference type="Proteomes" id="UP000199433"/>
    </source>
</evidence>
<protein>
    <submittedName>
        <fullName evidence="6">Energy-coupling factor transporter transmembrane protein EcfT</fullName>
    </submittedName>
</protein>
<comment type="subcellular location">
    <subcellularLocation>
        <location evidence="1">Membrane</location>
        <topology evidence="1">Multi-pass membrane protein</topology>
    </subcellularLocation>
</comment>
<sequence length="236" mass="26347">MIDSINPTAKTVGILLGSLILGLTFQWEVNLAITLLGLIFVTTSKRAAPERLLKIMVPILFVSISYFFTGWIFSSEQALFSSSQTDLIIPSGRDLINGLNLGSRVLAFAMLGISYSLTTDSKELIASFIQQARMPMKMGYAIFTAVNLTSLIRREYDNSKLALQVRNIPVKPFDSKPLFTMMVRMIRWSERLSLAMESKGFSEDRVMQLKMTVKPVDITFMVGLPVTIALLGFVVF</sequence>
<evidence type="ECO:0000313" key="6">
    <source>
        <dbReference type="EMBL" id="SDK59575.1"/>
    </source>
</evidence>
<organism evidence="6 7">
    <name type="scientific">Alkalibacterium thalassium</name>
    <dbReference type="NCBI Taxonomy" id="426701"/>
    <lineage>
        <taxon>Bacteria</taxon>
        <taxon>Bacillati</taxon>
        <taxon>Bacillota</taxon>
        <taxon>Bacilli</taxon>
        <taxon>Lactobacillales</taxon>
        <taxon>Carnobacteriaceae</taxon>
        <taxon>Alkalibacterium</taxon>
    </lineage>
</organism>
<evidence type="ECO:0000256" key="5">
    <source>
        <dbReference type="SAM" id="Phobius"/>
    </source>
</evidence>
<keyword evidence="3 5" id="KW-1133">Transmembrane helix</keyword>
<keyword evidence="2 5" id="KW-0812">Transmembrane</keyword>
<dbReference type="OrthoDB" id="92887at2"/>
<accession>A0A1G9D789</accession>
<evidence type="ECO:0000256" key="4">
    <source>
        <dbReference type="ARBA" id="ARBA00023136"/>
    </source>
</evidence>
<gene>
    <name evidence="6" type="ORF">SAMN04488098_104121</name>
</gene>
<dbReference type="Pfam" id="PF02361">
    <property type="entry name" value="CbiQ"/>
    <property type="match status" value="1"/>
</dbReference>
<proteinExistence type="predicted"/>
<evidence type="ECO:0000256" key="3">
    <source>
        <dbReference type="ARBA" id="ARBA00022989"/>
    </source>
</evidence>
<evidence type="ECO:0000256" key="2">
    <source>
        <dbReference type="ARBA" id="ARBA00022692"/>
    </source>
</evidence>
<dbReference type="STRING" id="426701.SAMN04488098_104121"/>
<feature type="transmembrane region" description="Helical" evidence="5">
    <location>
        <begin position="52"/>
        <end position="73"/>
    </location>
</feature>
<keyword evidence="7" id="KW-1185">Reference proteome</keyword>
<dbReference type="GO" id="GO:0005886">
    <property type="term" value="C:plasma membrane"/>
    <property type="evidence" value="ECO:0007669"/>
    <property type="project" value="UniProtKB-ARBA"/>
</dbReference>
<evidence type="ECO:0000256" key="1">
    <source>
        <dbReference type="ARBA" id="ARBA00004141"/>
    </source>
</evidence>
<reference evidence="7" key="1">
    <citation type="submission" date="2016-10" db="EMBL/GenBank/DDBJ databases">
        <authorList>
            <person name="Varghese N."/>
            <person name="Submissions S."/>
        </authorList>
    </citation>
    <scope>NUCLEOTIDE SEQUENCE [LARGE SCALE GENOMIC DNA]</scope>
    <source>
        <strain evidence="7">DSM 19181</strain>
    </source>
</reference>
<feature type="transmembrane region" description="Helical" evidence="5">
    <location>
        <begin position="215"/>
        <end position="235"/>
    </location>
</feature>
<dbReference type="CDD" id="cd16914">
    <property type="entry name" value="EcfT"/>
    <property type="match status" value="1"/>
</dbReference>
<feature type="transmembrane region" description="Helical" evidence="5">
    <location>
        <begin position="12"/>
        <end position="40"/>
    </location>
</feature>